<dbReference type="GeneID" id="66074797"/>
<evidence type="ECO:0000256" key="4">
    <source>
        <dbReference type="SAM" id="MobiDB-lite"/>
    </source>
</evidence>
<dbReference type="Proteomes" id="UP001049176">
    <property type="component" value="Chromosome 3"/>
</dbReference>
<proteinExistence type="predicted"/>
<accession>A0A9P7S4E7</accession>
<dbReference type="InterPro" id="IPR011583">
    <property type="entry name" value="Chitinase_II/V-like_cat"/>
</dbReference>
<dbReference type="SMART" id="SM00257">
    <property type="entry name" value="LysM"/>
    <property type="match status" value="2"/>
</dbReference>
<feature type="domain" description="GH18" evidence="8">
    <location>
        <begin position="215"/>
        <end position="521"/>
    </location>
</feature>
<feature type="domain" description="LysM" evidence="7">
    <location>
        <begin position="31"/>
        <end position="76"/>
    </location>
</feature>
<dbReference type="SMART" id="SM00636">
    <property type="entry name" value="Glyco_18"/>
    <property type="match status" value="1"/>
</dbReference>
<feature type="disulfide bond" evidence="3">
    <location>
        <begin position="196"/>
        <end position="200"/>
    </location>
</feature>
<dbReference type="Pfam" id="PF00704">
    <property type="entry name" value="Glyco_hydro_18"/>
    <property type="match status" value="1"/>
</dbReference>
<dbReference type="KEGG" id="more:E1B28_005721"/>
<comment type="caution">
    <text evidence="3">Lacks conserved residue(s) required for the propagation of feature annotation.</text>
</comment>
<sequence length="873" mass="93194">MMAGTLAGFSLTTVFYLFASCVLYVFAADCKTATVGSPDSTCFDIYTHAGITAAQFASYNPGLDCSKLQIGQKVCISAGSLPSNAPHTSPNGTCYEYVTQPNDNCFGIATKFTITVDQIEQWNKNTWKWKGCSGLQIGFTMCVSPGDPPPIPIIPGLQCGPQSEGNKTCPLHACCSAFGYCGLTDQYCTTTGPNPCISNCGQPTLPSCSPGRSLGRYIAYYAGWGNRRTCGTNVAPADVNWEGFTDVKFAFATISQGMEIQLAGPDVSLLQELVAQKDHHPSMKVTIALGGWDFSEMEPTRDLFSVMISSSANRAKFITSVKNMMSTYKLDGIATPAGYWFLKGFEIDKIAENVNYLNMMSYDYHGQWDTNVTDQAPVTNPHTSLLDMETSAALYVRAGIDLSKVNLGLAWYGRTYHTADPSCVGYNCTMTGGGFPGDCSLTSGYLTQFEIDRLLNTGISPKLDGPTQTYWFNTQGALITFDQDDTWNAKTNFASTRCFGGTFIWSVDQRTDNVVSGGNGSGSGSGGGAGQFTQLTWNPNPYPPSGARSETFVQSAGSFPTVVTSVVNQETRTVTDTAVIPAHTDTETVWTVVGGSATTTVATTQIPASTITRVRTLTSTSVLSVTTTVSKSSTLVVIPVPVSTTTVTIQGLTLTLAPGGTPVNSPLPTFISIQSGITPKWTYNIIPPSDATSVTFTAPLTSTPTWSSTVRVPPKSTDPPATVTGPPGSKDDRCDSGSNIFELLWNHLIDGCFPPVVGIRGGITPTPIKPPGWTGPWSDPHPLPTGPPGPGDGDPSTTTTTSTTTSSTSSSICALQTQPPYDLPSDGNDEDSNLRRRQERAVQHQPRAGGRSLLCVRLLKILLSDPCFRYKRQ</sequence>
<keyword evidence="3" id="KW-1015">Disulfide bond</keyword>
<dbReference type="SUPFAM" id="SSF54556">
    <property type="entry name" value="Chitinase insertion domain"/>
    <property type="match status" value="1"/>
</dbReference>
<dbReference type="InterPro" id="IPR001002">
    <property type="entry name" value="Chitin-bd_1"/>
</dbReference>
<keyword evidence="5" id="KW-0732">Signal</keyword>
<feature type="compositionally biased region" description="Pro residues" evidence="4">
    <location>
        <begin position="779"/>
        <end position="790"/>
    </location>
</feature>
<dbReference type="InterPro" id="IPR018392">
    <property type="entry name" value="LysM"/>
</dbReference>
<dbReference type="CDD" id="cd00035">
    <property type="entry name" value="ChtBD1"/>
    <property type="match status" value="1"/>
</dbReference>
<organism evidence="9 10">
    <name type="scientific">Marasmius oreades</name>
    <name type="common">fairy-ring Marasmius</name>
    <dbReference type="NCBI Taxonomy" id="181124"/>
    <lineage>
        <taxon>Eukaryota</taxon>
        <taxon>Fungi</taxon>
        <taxon>Dikarya</taxon>
        <taxon>Basidiomycota</taxon>
        <taxon>Agaricomycotina</taxon>
        <taxon>Agaricomycetes</taxon>
        <taxon>Agaricomycetidae</taxon>
        <taxon>Agaricales</taxon>
        <taxon>Marasmiineae</taxon>
        <taxon>Marasmiaceae</taxon>
        <taxon>Marasmius</taxon>
    </lineage>
</organism>
<dbReference type="Pfam" id="PF00187">
    <property type="entry name" value="Chitin_bind_1"/>
    <property type="match status" value="1"/>
</dbReference>
<dbReference type="OrthoDB" id="73875at2759"/>
<evidence type="ECO:0000256" key="1">
    <source>
        <dbReference type="ARBA" id="ARBA00022669"/>
    </source>
</evidence>
<keyword evidence="10" id="KW-1185">Reference proteome</keyword>
<evidence type="ECO:0000313" key="10">
    <source>
        <dbReference type="Proteomes" id="UP001049176"/>
    </source>
</evidence>
<feature type="region of interest" description="Disordered" evidence="4">
    <location>
        <begin position="767"/>
        <end position="848"/>
    </location>
</feature>
<dbReference type="Gene3D" id="3.20.20.80">
    <property type="entry name" value="Glycosidases"/>
    <property type="match status" value="2"/>
</dbReference>
<dbReference type="SMART" id="SM00270">
    <property type="entry name" value="ChtBD1"/>
    <property type="match status" value="1"/>
</dbReference>
<dbReference type="EMBL" id="CM032183">
    <property type="protein sequence ID" value="KAG7094915.1"/>
    <property type="molecule type" value="Genomic_DNA"/>
</dbReference>
<feature type="compositionally biased region" description="Low complexity" evidence="4">
    <location>
        <begin position="767"/>
        <end position="776"/>
    </location>
</feature>
<dbReference type="Gene3D" id="3.10.50.10">
    <property type="match status" value="1"/>
</dbReference>
<evidence type="ECO:0000259" key="8">
    <source>
        <dbReference type="PROSITE" id="PS51910"/>
    </source>
</evidence>
<feature type="compositionally biased region" description="Low complexity" evidence="4">
    <location>
        <begin position="793"/>
        <end position="811"/>
    </location>
</feature>
<dbReference type="GO" id="GO:0005975">
    <property type="term" value="P:carbohydrate metabolic process"/>
    <property type="evidence" value="ECO:0007669"/>
    <property type="project" value="InterPro"/>
</dbReference>
<dbReference type="InterPro" id="IPR029070">
    <property type="entry name" value="Chitinase_insertion_sf"/>
</dbReference>
<dbReference type="InterPro" id="IPR053214">
    <property type="entry name" value="LysM12-like"/>
</dbReference>
<evidence type="ECO:0008006" key="11">
    <source>
        <dbReference type="Google" id="ProtNLM"/>
    </source>
</evidence>
<evidence type="ECO:0000259" key="6">
    <source>
        <dbReference type="PROSITE" id="PS50941"/>
    </source>
</evidence>
<feature type="compositionally biased region" description="Basic and acidic residues" evidence="4">
    <location>
        <begin position="832"/>
        <end position="842"/>
    </location>
</feature>
<comment type="caution">
    <text evidence="9">The sequence shown here is derived from an EMBL/GenBank/DDBJ whole genome shotgun (WGS) entry which is preliminary data.</text>
</comment>
<dbReference type="InterPro" id="IPR036779">
    <property type="entry name" value="LysM_dom_sf"/>
</dbReference>
<reference evidence="9" key="1">
    <citation type="journal article" date="2021" name="Genome Biol. Evol.">
        <title>The assembled and annotated genome of the fairy-ring fungus Marasmius oreades.</title>
        <authorList>
            <person name="Hiltunen M."/>
            <person name="Ament-Velasquez S.L."/>
            <person name="Johannesson H."/>
        </authorList>
    </citation>
    <scope>NUCLEOTIDE SEQUENCE</scope>
    <source>
        <strain evidence="9">03SP1</strain>
    </source>
</reference>
<dbReference type="PROSITE" id="PS50941">
    <property type="entry name" value="CHIT_BIND_I_2"/>
    <property type="match status" value="1"/>
</dbReference>
<feature type="region of interest" description="Disordered" evidence="4">
    <location>
        <begin position="702"/>
        <end position="734"/>
    </location>
</feature>
<dbReference type="AlphaFoldDB" id="A0A9P7S4E7"/>
<feature type="chain" id="PRO_5040470799" description="Chitinase" evidence="5">
    <location>
        <begin position="28"/>
        <end position="873"/>
    </location>
</feature>
<feature type="signal peptide" evidence="5">
    <location>
        <begin position="1"/>
        <end position="27"/>
    </location>
</feature>
<name>A0A9P7S4E7_9AGAR</name>
<dbReference type="RefSeq" id="XP_043011385.1">
    <property type="nucleotide sequence ID" value="XM_043150298.1"/>
</dbReference>
<protein>
    <recommendedName>
        <fullName evidence="11">Chitinase</fullName>
    </recommendedName>
</protein>
<dbReference type="Gene3D" id="3.30.60.10">
    <property type="entry name" value="Endochitinase-like"/>
    <property type="match status" value="1"/>
</dbReference>
<evidence type="ECO:0000313" key="9">
    <source>
        <dbReference type="EMBL" id="KAG7094915.1"/>
    </source>
</evidence>
<dbReference type="SUPFAM" id="SSF57016">
    <property type="entry name" value="Plant lectins/antimicrobial peptides"/>
    <property type="match status" value="1"/>
</dbReference>
<dbReference type="PANTHER" id="PTHR47700">
    <property type="entry name" value="V CHITINASE, PUTATIVE (AFU_ORTHOLOGUE AFUA_6G13720)-RELATED"/>
    <property type="match status" value="1"/>
</dbReference>
<keyword evidence="1 3" id="KW-0147">Chitin-binding</keyword>
<dbReference type="PROSITE" id="PS51910">
    <property type="entry name" value="GH18_2"/>
    <property type="match status" value="1"/>
</dbReference>
<dbReference type="GO" id="GO:0008061">
    <property type="term" value="F:chitin binding"/>
    <property type="evidence" value="ECO:0007669"/>
    <property type="project" value="UniProtKB-UniRule"/>
</dbReference>
<dbReference type="Pfam" id="PF01476">
    <property type="entry name" value="LysM"/>
    <property type="match status" value="2"/>
</dbReference>
<feature type="domain" description="LysM" evidence="7">
    <location>
        <begin position="95"/>
        <end position="143"/>
    </location>
</feature>
<dbReference type="Gene3D" id="3.10.350.10">
    <property type="entry name" value="LysM domain"/>
    <property type="match status" value="2"/>
</dbReference>
<feature type="disulfide bond" evidence="3">
    <location>
        <begin position="174"/>
        <end position="188"/>
    </location>
</feature>
<dbReference type="GO" id="GO:0016798">
    <property type="term" value="F:hydrolase activity, acting on glycosyl bonds"/>
    <property type="evidence" value="ECO:0007669"/>
    <property type="project" value="UniProtKB-KW"/>
</dbReference>
<feature type="disulfide bond" evidence="3">
    <location>
        <begin position="169"/>
        <end position="181"/>
    </location>
</feature>
<evidence type="ECO:0000256" key="5">
    <source>
        <dbReference type="SAM" id="SignalP"/>
    </source>
</evidence>
<feature type="domain" description="Chitin-binding type-1" evidence="6">
    <location>
        <begin position="156"/>
        <end position="202"/>
    </location>
</feature>
<dbReference type="CDD" id="cd00118">
    <property type="entry name" value="LysM"/>
    <property type="match status" value="2"/>
</dbReference>
<keyword evidence="2" id="KW-0378">Hydrolase</keyword>
<evidence type="ECO:0000259" key="7">
    <source>
        <dbReference type="PROSITE" id="PS51782"/>
    </source>
</evidence>
<gene>
    <name evidence="9" type="ORF">E1B28_005721</name>
</gene>
<dbReference type="InterPro" id="IPR036861">
    <property type="entry name" value="Endochitinase-like_sf"/>
</dbReference>
<dbReference type="PROSITE" id="PS00026">
    <property type="entry name" value="CHIT_BIND_I_1"/>
    <property type="match status" value="1"/>
</dbReference>
<dbReference type="InterPro" id="IPR018371">
    <property type="entry name" value="Chitin-binding_1_CS"/>
</dbReference>
<evidence type="ECO:0000256" key="3">
    <source>
        <dbReference type="PROSITE-ProRule" id="PRU00261"/>
    </source>
</evidence>
<dbReference type="InterPro" id="IPR017853">
    <property type="entry name" value="GH"/>
</dbReference>
<dbReference type="PROSITE" id="PS51782">
    <property type="entry name" value="LYSM"/>
    <property type="match status" value="2"/>
</dbReference>
<dbReference type="PANTHER" id="PTHR47700:SF2">
    <property type="entry name" value="CHITINASE"/>
    <property type="match status" value="1"/>
</dbReference>
<dbReference type="SUPFAM" id="SSF51445">
    <property type="entry name" value="(Trans)glycosidases"/>
    <property type="match status" value="1"/>
</dbReference>
<dbReference type="InterPro" id="IPR001223">
    <property type="entry name" value="Glyco_hydro18_cat"/>
</dbReference>
<keyword evidence="2" id="KW-0326">Glycosidase</keyword>
<dbReference type="SUPFAM" id="SSF54106">
    <property type="entry name" value="LysM domain"/>
    <property type="match status" value="2"/>
</dbReference>
<evidence type="ECO:0000256" key="2">
    <source>
        <dbReference type="ARBA" id="ARBA00023295"/>
    </source>
</evidence>